<name>A0A166GL53_9AGAM</name>
<gene>
    <name evidence="1" type="ORF">SISSUDRAFT_1042285</name>
</gene>
<organism evidence="1 2">
    <name type="scientific">Sistotremastrum suecicum HHB10207 ss-3</name>
    <dbReference type="NCBI Taxonomy" id="1314776"/>
    <lineage>
        <taxon>Eukaryota</taxon>
        <taxon>Fungi</taxon>
        <taxon>Dikarya</taxon>
        <taxon>Basidiomycota</taxon>
        <taxon>Agaricomycotina</taxon>
        <taxon>Agaricomycetes</taxon>
        <taxon>Sistotremastrales</taxon>
        <taxon>Sistotremastraceae</taxon>
        <taxon>Sistotremastrum</taxon>
    </lineage>
</organism>
<protein>
    <submittedName>
        <fullName evidence="1">Uncharacterized protein</fullName>
    </submittedName>
</protein>
<evidence type="ECO:0000313" key="1">
    <source>
        <dbReference type="EMBL" id="KZT41784.1"/>
    </source>
</evidence>
<reference evidence="1 2" key="1">
    <citation type="journal article" date="2016" name="Mol. Biol. Evol.">
        <title>Comparative Genomics of Early-Diverging Mushroom-Forming Fungi Provides Insights into the Origins of Lignocellulose Decay Capabilities.</title>
        <authorList>
            <person name="Nagy L.G."/>
            <person name="Riley R."/>
            <person name="Tritt A."/>
            <person name="Adam C."/>
            <person name="Daum C."/>
            <person name="Floudas D."/>
            <person name="Sun H."/>
            <person name="Yadav J.S."/>
            <person name="Pangilinan J."/>
            <person name="Larsson K.H."/>
            <person name="Matsuura K."/>
            <person name="Barry K."/>
            <person name="Labutti K."/>
            <person name="Kuo R."/>
            <person name="Ohm R.A."/>
            <person name="Bhattacharya S.S."/>
            <person name="Shirouzu T."/>
            <person name="Yoshinaga Y."/>
            <person name="Martin F.M."/>
            <person name="Grigoriev I.V."/>
            <person name="Hibbett D.S."/>
        </authorList>
    </citation>
    <scope>NUCLEOTIDE SEQUENCE [LARGE SCALE GENOMIC DNA]</scope>
    <source>
        <strain evidence="1 2">HHB10207 ss-3</strain>
    </source>
</reference>
<dbReference type="EMBL" id="KV428018">
    <property type="protein sequence ID" value="KZT41784.1"/>
    <property type="molecule type" value="Genomic_DNA"/>
</dbReference>
<accession>A0A166GL53</accession>
<sequence length="186" mass="20572">MATEDDFGEASGVLHQISVWGERIAARDPRSHVVPRNTAIGAQRDHFGLALTEYVQRLDIERNIRSHSGDVLITFTENFKNLLDRPAWCGGLLCVITQDVLARSIDVTLSNENPRCLVTATALTSIILCIGLVEQNGSNLMSLEKAETTLSFLWLAKDACARCAEGIMETPEAIPEIFIADYLRAW</sequence>
<dbReference type="AlphaFoldDB" id="A0A166GL53"/>
<evidence type="ECO:0000313" key="2">
    <source>
        <dbReference type="Proteomes" id="UP000076798"/>
    </source>
</evidence>
<proteinExistence type="predicted"/>
<keyword evidence="2" id="KW-1185">Reference proteome</keyword>
<dbReference type="Proteomes" id="UP000076798">
    <property type="component" value="Unassembled WGS sequence"/>
</dbReference>